<accession>A0A0D8HF14</accession>
<dbReference type="Pfam" id="PF02310">
    <property type="entry name" value="B12-binding"/>
    <property type="match status" value="1"/>
</dbReference>
<feature type="domain" description="B12-binding" evidence="1">
    <location>
        <begin position="153"/>
        <end position="265"/>
    </location>
</feature>
<dbReference type="AlphaFoldDB" id="A0A0D8HF14"/>
<protein>
    <submittedName>
        <fullName evidence="2">Helix-turn-helix domain protein</fullName>
    </submittedName>
</protein>
<gene>
    <name evidence="2" type="ORF">AXFE_26780</name>
</gene>
<dbReference type="InterPro" id="IPR010093">
    <property type="entry name" value="SinI_DNA-bd"/>
</dbReference>
<dbReference type="InterPro" id="IPR003759">
    <property type="entry name" value="Cbl-bd_cap"/>
</dbReference>
<dbReference type="Proteomes" id="UP000032360">
    <property type="component" value="Unassembled WGS sequence"/>
</dbReference>
<proteinExistence type="predicted"/>
<dbReference type="Pfam" id="PF12728">
    <property type="entry name" value="HTH_17"/>
    <property type="match status" value="1"/>
</dbReference>
<dbReference type="PROSITE" id="PS51332">
    <property type="entry name" value="B12_BINDING"/>
    <property type="match status" value="1"/>
</dbReference>
<dbReference type="OrthoDB" id="9800334at2"/>
<dbReference type="Gene3D" id="1.10.1240.10">
    <property type="entry name" value="Methionine synthase domain"/>
    <property type="match status" value="1"/>
</dbReference>
<comment type="caution">
    <text evidence="2">The sequence shown here is derived from an EMBL/GenBank/DDBJ whole genome shotgun (WGS) entry which is preliminary data.</text>
</comment>
<dbReference type="GO" id="GO:0046872">
    <property type="term" value="F:metal ion binding"/>
    <property type="evidence" value="ECO:0007669"/>
    <property type="project" value="InterPro"/>
</dbReference>
<dbReference type="InterPro" id="IPR036724">
    <property type="entry name" value="Cobalamin-bd_sf"/>
</dbReference>
<dbReference type="InterPro" id="IPR036594">
    <property type="entry name" value="Meth_synthase_dom"/>
</dbReference>
<evidence type="ECO:0000313" key="2">
    <source>
        <dbReference type="EMBL" id="KJF16513.1"/>
    </source>
</evidence>
<dbReference type="GO" id="GO:0003677">
    <property type="term" value="F:DNA binding"/>
    <property type="evidence" value="ECO:0007669"/>
    <property type="project" value="InterPro"/>
</dbReference>
<organism evidence="2 3">
    <name type="scientific">Acidithrix ferrooxidans</name>
    <dbReference type="NCBI Taxonomy" id="1280514"/>
    <lineage>
        <taxon>Bacteria</taxon>
        <taxon>Bacillati</taxon>
        <taxon>Actinomycetota</taxon>
        <taxon>Acidimicrobiia</taxon>
        <taxon>Acidimicrobiales</taxon>
        <taxon>Acidimicrobiaceae</taxon>
        <taxon>Acidithrix</taxon>
    </lineage>
</organism>
<dbReference type="NCBIfam" id="TIGR01764">
    <property type="entry name" value="excise"/>
    <property type="match status" value="1"/>
</dbReference>
<dbReference type="STRING" id="1280514.AXFE_26780"/>
<dbReference type="InterPro" id="IPR041657">
    <property type="entry name" value="HTH_17"/>
</dbReference>
<dbReference type="SUPFAM" id="SSF52242">
    <property type="entry name" value="Cobalamin (vitamin B12)-binding domain"/>
    <property type="match status" value="1"/>
</dbReference>
<dbReference type="EMBL" id="JXYS01000081">
    <property type="protein sequence ID" value="KJF16513.1"/>
    <property type="molecule type" value="Genomic_DNA"/>
</dbReference>
<dbReference type="RefSeq" id="WP_052606374.1">
    <property type="nucleotide sequence ID" value="NZ_JXYS01000081.1"/>
</dbReference>
<keyword evidence="3" id="KW-1185">Reference proteome</keyword>
<dbReference type="InterPro" id="IPR006158">
    <property type="entry name" value="Cobalamin-bd"/>
</dbReference>
<dbReference type="Gene3D" id="3.40.50.280">
    <property type="entry name" value="Cobalamin-binding domain"/>
    <property type="match status" value="1"/>
</dbReference>
<evidence type="ECO:0000259" key="1">
    <source>
        <dbReference type="PROSITE" id="PS51332"/>
    </source>
</evidence>
<name>A0A0D8HF14_9ACTN</name>
<dbReference type="GO" id="GO:0031419">
    <property type="term" value="F:cobalamin binding"/>
    <property type="evidence" value="ECO:0007669"/>
    <property type="project" value="InterPro"/>
</dbReference>
<dbReference type="SUPFAM" id="SSF46955">
    <property type="entry name" value="Putative DNA-binding domain"/>
    <property type="match status" value="1"/>
</dbReference>
<dbReference type="Pfam" id="PF02607">
    <property type="entry name" value="B12-binding_2"/>
    <property type="match status" value="1"/>
</dbReference>
<sequence length="265" mass="29538">MTQYVELADAAEILGVHYQTAYRWIREGVLKAEKVGTRYRVHKSDLAAFRDARYSPIPPPEVTKVRDWEVLSQHFYTNLITGSASNAKDQFERLLVGGLDIVEAIEKMMAPALYEIGQEWTTGCLSVAVEHRASRICCHILETASYQRRGRPHGKVVVTTPVGDEHELPSMMATASLRFHHWLVQHLGSQVPMQDLVDFAKTDKPDFVVLSVTNPKARPSALITKELLEENGFRTIVGGMGSSVSELIQTIQSAHGEVDIDSIAQ</sequence>
<evidence type="ECO:0000313" key="3">
    <source>
        <dbReference type="Proteomes" id="UP000032360"/>
    </source>
</evidence>
<dbReference type="CDD" id="cd02065">
    <property type="entry name" value="B12-binding_like"/>
    <property type="match status" value="1"/>
</dbReference>
<reference evidence="2 3" key="1">
    <citation type="submission" date="2015-01" db="EMBL/GenBank/DDBJ databases">
        <title>Draft genome of the acidophilic iron oxidizer Acidithrix ferrooxidans strain Py-F3.</title>
        <authorList>
            <person name="Poehlein A."/>
            <person name="Eisen S."/>
            <person name="Schloemann M."/>
            <person name="Johnson B.D."/>
            <person name="Daniel R."/>
            <person name="Muehling M."/>
        </authorList>
    </citation>
    <scope>NUCLEOTIDE SEQUENCE [LARGE SCALE GENOMIC DNA]</scope>
    <source>
        <strain evidence="2 3">Py-F3</strain>
    </source>
</reference>
<dbReference type="InterPro" id="IPR009061">
    <property type="entry name" value="DNA-bd_dom_put_sf"/>
</dbReference>